<name>A0AAJ7NAR4_9HYME</name>
<proteinExistence type="predicted"/>
<gene>
    <name evidence="3" type="primary">LOC108628542</name>
</gene>
<dbReference type="PANTHER" id="PTHR11257">
    <property type="entry name" value="CHEMOSENSORY PROTEIN-RELATED"/>
    <property type="match status" value="1"/>
</dbReference>
<evidence type="ECO:0000313" key="3">
    <source>
        <dbReference type="RefSeq" id="XP_017886026.1"/>
    </source>
</evidence>
<feature type="chain" id="PRO_5042480015" evidence="1">
    <location>
        <begin position="23"/>
        <end position="129"/>
    </location>
</feature>
<dbReference type="KEGG" id="ccal:108628542"/>
<dbReference type="PANTHER" id="PTHR11257:SF13">
    <property type="entry name" value="GEO07322P1"/>
    <property type="match status" value="1"/>
</dbReference>
<dbReference type="GeneID" id="108628542"/>
<organism evidence="2 3">
    <name type="scientific">Ceratina calcarata</name>
    <dbReference type="NCBI Taxonomy" id="156304"/>
    <lineage>
        <taxon>Eukaryota</taxon>
        <taxon>Metazoa</taxon>
        <taxon>Ecdysozoa</taxon>
        <taxon>Arthropoda</taxon>
        <taxon>Hexapoda</taxon>
        <taxon>Insecta</taxon>
        <taxon>Pterygota</taxon>
        <taxon>Neoptera</taxon>
        <taxon>Endopterygota</taxon>
        <taxon>Hymenoptera</taxon>
        <taxon>Apocrita</taxon>
        <taxon>Aculeata</taxon>
        <taxon>Apoidea</taxon>
        <taxon>Anthophila</taxon>
        <taxon>Apidae</taxon>
        <taxon>Ceratina</taxon>
        <taxon>Zadontomerus</taxon>
    </lineage>
</organism>
<accession>A0AAJ7NAR4</accession>
<evidence type="ECO:0000256" key="1">
    <source>
        <dbReference type="SAM" id="SignalP"/>
    </source>
</evidence>
<dbReference type="Gene3D" id="1.10.2080.10">
    <property type="entry name" value="Insect odorant-binding protein A10/Ejaculatory bulb-specific protein 3"/>
    <property type="match status" value="1"/>
</dbReference>
<feature type="signal peptide" evidence="1">
    <location>
        <begin position="1"/>
        <end position="22"/>
    </location>
</feature>
<dbReference type="Pfam" id="PF03392">
    <property type="entry name" value="OS-D"/>
    <property type="match status" value="1"/>
</dbReference>
<dbReference type="AlphaFoldDB" id="A0AAJ7NAR4"/>
<evidence type="ECO:0000313" key="2">
    <source>
        <dbReference type="Proteomes" id="UP000694925"/>
    </source>
</evidence>
<dbReference type="InterPro" id="IPR005055">
    <property type="entry name" value="A10/PebIII"/>
</dbReference>
<sequence>MCFDYKMKICLLLFALIVCATADKYSNKYDDVDVDRILQNGRVLTNYIKCMLDEGPCTTEGRELKKTLPDALSTGCSKCNEKQRITAEKVINYLRTKRPSDWERLSSKYDPTGQYQKRYETEVNKSVQS</sequence>
<protein>
    <submittedName>
        <fullName evidence="3">Ejaculatory bulb-specific protein 3-like</fullName>
    </submittedName>
</protein>
<keyword evidence="2" id="KW-1185">Reference proteome</keyword>
<dbReference type="Proteomes" id="UP000694925">
    <property type="component" value="Unplaced"/>
</dbReference>
<reference evidence="3" key="1">
    <citation type="submission" date="2025-08" db="UniProtKB">
        <authorList>
            <consortium name="RefSeq"/>
        </authorList>
    </citation>
    <scope>IDENTIFICATION</scope>
    <source>
        <tissue evidence="3">Whole body</tissue>
    </source>
</reference>
<dbReference type="InterPro" id="IPR036682">
    <property type="entry name" value="OS_D_A10/PebIII_sf"/>
</dbReference>
<dbReference type="RefSeq" id="XP_017886026.1">
    <property type="nucleotide sequence ID" value="XM_018030537.2"/>
</dbReference>
<keyword evidence="1" id="KW-0732">Signal</keyword>
<dbReference type="SUPFAM" id="SSF100910">
    <property type="entry name" value="Chemosensory protein Csp2"/>
    <property type="match status" value="1"/>
</dbReference>